<dbReference type="InterPro" id="IPR001841">
    <property type="entry name" value="Znf_RING"/>
</dbReference>
<dbReference type="GO" id="GO:0061630">
    <property type="term" value="F:ubiquitin protein ligase activity"/>
    <property type="evidence" value="ECO:0007669"/>
    <property type="project" value="TreeGrafter"/>
</dbReference>
<evidence type="ECO:0000256" key="1">
    <source>
        <dbReference type="ARBA" id="ARBA00022723"/>
    </source>
</evidence>
<dbReference type="OrthoDB" id="306803at2759"/>
<dbReference type="SMART" id="SM00184">
    <property type="entry name" value="RING"/>
    <property type="match status" value="1"/>
</dbReference>
<keyword evidence="1" id="KW-0479">Metal-binding</keyword>
<dbReference type="InterPro" id="IPR013083">
    <property type="entry name" value="Znf_RING/FYVE/PHD"/>
</dbReference>
<evidence type="ECO:0000256" key="4">
    <source>
        <dbReference type="PROSITE-ProRule" id="PRU00175"/>
    </source>
</evidence>
<evidence type="ECO:0000313" key="7">
    <source>
        <dbReference type="Proteomes" id="UP000187209"/>
    </source>
</evidence>
<dbReference type="SUPFAM" id="SSF57889">
    <property type="entry name" value="Cysteine-rich domain"/>
    <property type="match status" value="1"/>
</dbReference>
<evidence type="ECO:0000259" key="5">
    <source>
        <dbReference type="PROSITE" id="PS50089"/>
    </source>
</evidence>
<keyword evidence="2 4" id="KW-0863">Zinc-finger</keyword>
<evidence type="ECO:0000256" key="2">
    <source>
        <dbReference type="ARBA" id="ARBA00022771"/>
    </source>
</evidence>
<keyword evidence="7" id="KW-1185">Reference proteome</keyword>
<gene>
    <name evidence="6" type="ORF">SteCoe_19921</name>
</gene>
<comment type="caution">
    <text evidence="6">The sequence shown here is derived from an EMBL/GenBank/DDBJ whole genome shotgun (WGS) entry which is preliminary data.</text>
</comment>
<dbReference type="PROSITE" id="PS00518">
    <property type="entry name" value="ZF_RING_1"/>
    <property type="match status" value="1"/>
</dbReference>
<dbReference type="Proteomes" id="UP000187209">
    <property type="component" value="Unassembled WGS sequence"/>
</dbReference>
<dbReference type="GO" id="GO:0016567">
    <property type="term" value="P:protein ubiquitination"/>
    <property type="evidence" value="ECO:0007669"/>
    <property type="project" value="TreeGrafter"/>
</dbReference>
<evidence type="ECO:0000313" key="6">
    <source>
        <dbReference type="EMBL" id="OMJ79937.1"/>
    </source>
</evidence>
<organism evidence="6 7">
    <name type="scientific">Stentor coeruleus</name>
    <dbReference type="NCBI Taxonomy" id="5963"/>
    <lineage>
        <taxon>Eukaryota</taxon>
        <taxon>Sar</taxon>
        <taxon>Alveolata</taxon>
        <taxon>Ciliophora</taxon>
        <taxon>Postciliodesmatophora</taxon>
        <taxon>Heterotrichea</taxon>
        <taxon>Heterotrichida</taxon>
        <taxon>Stentoridae</taxon>
        <taxon>Stentor</taxon>
    </lineage>
</organism>
<dbReference type="EMBL" id="MPUH01000447">
    <property type="protein sequence ID" value="OMJ79937.1"/>
    <property type="molecule type" value="Genomic_DNA"/>
</dbReference>
<dbReference type="AlphaFoldDB" id="A0A1R2BTE6"/>
<proteinExistence type="predicted"/>
<dbReference type="SUPFAM" id="SSF57850">
    <property type="entry name" value="RING/U-box"/>
    <property type="match status" value="1"/>
</dbReference>
<dbReference type="PANTHER" id="PTHR22791:SF34">
    <property type="entry name" value="RING-TYPE DOMAIN-CONTAINING PROTEIN"/>
    <property type="match status" value="1"/>
</dbReference>
<dbReference type="InterPro" id="IPR046349">
    <property type="entry name" value="C1-like_sf"/>
</dbReference>
<name>A0A1R2BTE6_9CILI</name>
<reference evidence="6 7" key="1">
    <citation type="submission" date="2016-11" db="EMBL/GenBank/DDBJ databases">
        <title>The macronuclear genome of Stentor coeruleus: a giant cell with tiny introns.</title>
        <authorList>
            <person name="Slabodnick M."/>
            <person name="Ruby J.G."/>
            <person name="Reiff S.B."/>
            <person name="Swart E.C."/>
            <person name="Gosai S."/>
            <person name="Prabakaran S."/>
            <person name="Witkowska E."/>
            <person name="Larue G.E."/>
            <person name="Fisher S."/>
            <person name="Freeman R.M."/>
            <person name="Gunawardena J."/>
            <person name="Chu W."/>
            <person name="Stover N.A."/>
            <person name="Gregory B.D."/>
            <person name="Nowacki M."/>
            <person name="Derisi J."/>
            <person name="Roy S.W."/>
            <person name="Marshall W.F."/>
            <person name="Sood P."/>
        </authorList>
    </citation>
    <scope>NUCLEOTIDE SEQUENCE [LARGE SCALE GENOMIC DNA]</scope>
    <source>
        <strain evidence="6">WM001</strain>
    </source>
</reference>
<dbReference type="InterPro" id="IPR017907">
    <property type="entry name" value="Znf_RING_CS"/>
</dbReference>
<sequence>MECPVCLDNFNTSIHMPYVLPCGHSVCVSCVDALIKAHNNFCPIDRRDFTSRDQLKPNYDFLEVLQAQITPVIQNLLCCNGHLIEELVTVTQNCEICDKRRSTLWFCITCQYGVCDKCKNWFEGSRSVIEPGLKCYRSHSMRLTEDVQKYYPKRKGVFLCDGCLKKSSGSSTHCRKCNVDFCIECYQKLIELIPVATNIFCTCKNQLAWRFSEVCGKCKRCKNAYKKSGSFLCLKCKNKFCIKCTDCIRRNR</sequence>
<protein>
    <recommendedName>
        <fullName evidence="5">RING-type domain-containing protein</fullName>
    </recommendedName>
</protein>
<dbReference type="Gene3D" id="3.30.40.10">
    <property type="entry name" value="Zinc/RING finger domain, C3HC4 (zinc finger)"/>
    <property type="match status" value="1"/>
</dbReference>
<feature type="domain" description="RING-type" evidence="5">
    <location>
        <begin position="3"/>
        <end position="46"/>
    </location>
</feature>
<dbReference type="GO" id="GO:0008270">
    <property type="term" value="F:zinc ion binding"/>
    <property type="evidence" value="ECO:0007669"/>
    <property type="project" value="UniProtKB-KW"/>
</dbReference>
<dbReference type="PROSITE" id="PS50089">
    <property type="entry name" value="ZF_RING_2"/>
    <property type="match status" value="1"/>
</dbReference>
<accession>A0A1R2BTE6</accession>
<keyword evidence="3" id="KW-0862">Zinc</keyword>
<dbReference type="Pfam" id="PF13639">
    <property type="entry name" value="zf-RING_2"/>
    <property type="match status" value="1"/>
</dbReference>
<evidence type="ECO:0000256" key="3">
    <source>
        <dbReference type="ARBA" id="ARBA00022833"/>
    </source>
</evidence>
<dbReference type="InterPro" id="IPR051435">
    <property type="entry name" value="RING_finger_E3_ubiq-ligases"/>
</dbReference>
<dbReference type="PANTHER" id="PTHR22791">
    <property type="entry name" value="RING-TYPE DOMAIN-CONTAINING PROTEIN"/>
    <property type="match status" value="1"/>
</dbReference>